<evidence type="ECO:0000256" key="1">
    <source>
        <dbReference type="ARBA" id="ARBA00022645"/>
    </source>
</evidence>
<keyword evidence="2" id="KW-0645">Protease</keyword>
<comment type="caution">
    <text evidence="5">The sequence shown here is derived from an EMBL/GenBank/DDBJ whole genome shotgun (WGS) entry which is preliminary data.</text>
</comment>
<dbReference type="EMBL" id="MEVN01000008">
    <property type="protein sequence ID" value="OGC57626.1"/>
    <property type="molecule type" value="Genomic_DNA"/>
</dbReference>
<evidence type="ECO:0000259" key="4">
    <source>
        <dbReference type="Pfam" id="PF17676"/>
    </source>
</evidence>
<keyword evidence="1" id="KW-0121">Carboxypeptidase</keyword>
<protein>
    <recommendedName>
        <fullName evidence="4">LD-carboxypeptidase C-terminal domain-containing protein</fullName>
    </recommendedName>
</protein>
<proteinExistence type="predicted"/>
<reference evidence="5 6" key="1">
    <citation type="journal article" date="2016" name="Nat. Commun.">
        <title>Thousands of microbial genomes shed light on interconnected biogeochemical processes in an aquifer system.</title>
        <authorList>
            <person name="Anantharaman K."/>
            <person name="Brown C.T."/>
            <person name="Hug L.A."/>
            <person name="Sharon I."/>
            <person name="Castelle C.J."/>
            <person name="Probst A.J."/>
            <person name="Thomas B.C."/>
            <person name="Singh A."/>
            <person name="Wilkins M.J."/>
            <person name="Karaoz U."/>
            <person name="Brodie E.L."/>
            <person name="Williams K.H."/>
            <person name="Hubbard S.S."/>
            <person name="Banfield J.F."/>
        </authorList>
    </citation>
    <scope>NUCLEOTIDE SEQUENCE [LARGE SCALE GENOMIC DNA]</scope>
</reference>
<dbReference type="InterPro" id="IPR040921">
    <property type="entry name" value="Peptidase_S66C"/>
</dbReference>
<keyword evidence="3" id="KW-0378">Hydrolase</keyword>
<dbReference type="Pfam" id="PF17676">
    <property type="entry name" value="Peptidase_S66C"/>
    <property type="match status" value="1"/>
</dbReference>
<evidence type="ECO:0000313" key="5">
    <source>
        <dbReference type="EMBL" id="OGC57626.1"/>
    </source>
</evidence>
<dbReference type="InterPro" id="IPR003507">
    <property type="entry name" value="S66_fam"/>
</dbReference>
<dbReference type="SUPFAM" id="SSF141986">
    <property type="entry name" value="LD-carboxypeptidase A C-terminal domain-like"/>
    <property type="match status" value="1"/>
</dbReference>
<dbReference type="GO" id="GO:0006508">
    <property type="term" value="P:proteolysis"/>
    <property type="evidence" value="ECO:0007669"/>
    <property type="project" value="UniProtKB-KW"/>
</dbReference>
<feature type="domain" description="LD-carboxypeptidase C-terminal" evidence="4">
    <location>
        <begin position="36"/>
        <end position="150"/>
    </location>
</feature>
<dbReference type="GO" id="GO:0008236">
    <property type="term" value="F:serine-type peptidase activity"/>
    <property type="evidence" value="ECO:0007669"/>
    <property type="project" value="UniProtKB-KW"/>
</dbReference>
<organism evidence="5 6">
    <name type="scientific">candidate division WWE3 bacterium RIFCSPLOWO2_12_FULL_36_10</name>
    <dbReference type="NCBI Taxonomy" id="1802630"/>
    <lineage>
        <taxon>Bacteria</taxon>
        <taxon>Katanobacteria</taxon>
    </lineage>
</organism>
<keyword evidence="3" id="KW-0720">Serine protease</keyword>
<dbReference type="PANTHER" id="PTHR30237:SF2">
    <property type="entry name" value="MUREIN TETRAPEPTIDE CARBOXYPEPTIDASE"/>
    <property type="match status" value="1"/>
</dbReference>
<dbReference type="GO" id="GO:0004180">
    <property type="term" value="F:carboxypeptidase activity"/>
    <property type="evidence" value="ECO:0007669"/>
    <property type="project" value="UniProtKB-KW"/>
</dbReference>
<accession>A0A1F4VJY2</accession>
<name>A0A1F4VJY2_UNCKA</name>
<dbReference type="STRING" id="1802630.A3H26_02840"/>
<dbReference type="Gene3D" id="3.50.30.60">
    <property type="entry name" value="LD-carboxypeptidase A C-terminal domain-like"/>
    <property type="match status" value="1"/>
</dbReference>
<dbReference type="AlphaFoldDB" id="A0A1F4VJY2"/>
<dbReference type="PANTHER" id="PTHR30237">
    <property type="entry name" value="MURAMOYLTETRAPEPTIDE CARBOXYPEPTIDASE"/>
    <property type="match status" value="1"/>
</dbReference>
<evidence type="ECO:0000256" key="3">
    <source>
        <dbReference type="ARBA" id="ARBA00022825"/>
    </source>
</evidence>
<gene>
    <name evidence="5" type="ORF">A3H26_02840</name>
</gene>
<dbReference type="InterPro" id="IPR027461">
    <property type="entry name" value="Carboxypeptidase_A_C_sf"/>
</dbReference>
<evidence type="ECO:0000256" key="2">
    <source>
        <dbReference type="ARBA" id="ARBA00022670"/>
    </source>
</evidence>
<sequence>MTNEYADDLYFLNPDPTKRIRKVNGGRKAYKLGKAKGQIVASNLQTLLVLAGTKYFPELNNKILFLEEDESANTQMVHRFFTQLSQITDLNKLRGICIGRFMSQTGFSEKDSEIAIYEDLFKDVNIPILYNLDFGHSDPLFTIPLGGEAVIDTSQNLLKITNFI</sequence>
<dbReference type="Proteomes" id="UP000177763">
    <property type="component" value="Unassembled WGS sequence"/>
</dbReference>
<evidence type="ECO:0000313" key="6">
    <source>
        <dbReference type="Proteomes" id="UP000177763"/>
    </source>
</evidence>